<evidence type="ECO:0000256" key="1">
    <source>
        <dbReference type="ARBA" id="ARBA00022679"/>
    </source>
</evidence>
<dbReference type="CDD" id="cd07988">
    <property type="entry name" value="LPLAT_ABO13168-like"/>
    <property type="match status" value="1"/>
</dbReference>
<dbReference type="EMBL" id="JACNJN010000074">
    <property type="protein sequence ID" value="MBC8334636.1"/>
    <property type="molecule type" value="Genomic_DNA"/>
</dbReference>
<dbReference type="GO" id="GO:0006654">
    <property type="term" value="P:phosphatidic acid biosynthetic process"/>
    <property type="evidence" value="ECO:0007669"/>
    <property type="project" value="TreeGrafter"/>
</dbReference>
<name>A0A8J6NKI7_9CHLR</name>
<gene>
    <name evidence="4" type="ORF">H8E29_05175</name>
</gene>
<dbReference type="AlphaFoldDB" id="A0A8J6NKI7"/>
<dbReference type="PANTHER" id="PTHR10434:SF9">
    <property type="entry name" value="PHOSPHOLIPID_GLYCEROL ACYLTRANSFERASE DOMAIN-CONTAINING PROTEIN"/>
    <property type="match status" value="1"/>
</dbReference>
<evidence type="ECO:0000256" key="2">
    <source>
        <dbReference type="ARBA" id="ARBA00023315"/>
    </source>
</evidence>
<dbReference type="Pfam" id="PF01553">
    <property type="entry name" value="Acyltransferase"/>
    <property type="match status" value="1"/>
</dbReference>
<dbReference type="Proteomes" id="UP000614469">
    <property type="component" value="Unassembled WGS sequence"/>
</dbReference>
<proteinExistence type="predicted"/>
<dbReference type="SMART" id="SM00563">
    <property type="entry name" value="PlsC"/>
    <property type="match status" value="1"/>
</dbReference>
<organism evidence="4 5">
    <name type="scientific">Candidatus Desulfolinea nitratireducens</name>
    <dbReference type="NCBI Taxonomy" id="2841698"/>
    <lineage>
        <taxon>Bacteria</taxon>
        <taxon>Bacillati</taxon>
        <taxon>Chloroflexota</taxon>
        <taxon>Anaerolineae</taxon>
        <taxon>Anaerolineales</taxon>
        <taxon>Anaerolineales incertae sedis</taxon>
        <taxon>Candidatus Desulfolinea</taxon>
    </lineage>
</organism>
<accession>A0A8J6NKI7</accession>
<sequence>MNYIWQRSAKYTLNLFGWSLVSELPSVQKYLLVGAHHTSNWDLPIALLMMAALGLRLRWIGKASLFKGPQGWVMRGLGGIPVERGARKNFVEQIVDLYNERKEMVITIAPEGTRRFVDHWKTGFYHIAEGANIPIAMCYLDYSRKSCGVGGYFYPCGDIEKDIKILQDFFADKIGKFPHEQGQVRFLPKETK</sequence>
<dbReference type="InterPro" id="IPR002123">
    <property type="entry name" value="Plipid/glycerol_acylTrfase"/>
</dbReference>
<evidence type="ECO:0000313" key="4">
    <source>
        <dbReference type="EMBL" id="MBC8334636.1"/>
    </source>
</evidence>
<evidence type="ECO:0000313" key="5">
    <source>
        <dbReference type="Proteomes" id="UP000614469"/>
    </source>
</evidence>
<evidence type="ECO:0000259" key="3">
    <source>
        <dbReference type="SMART" id="SM00563"/>
    </source>
</evidence>
<protein>
    <submittedName>
        <fullName evidence="4">Lysophospholipid acyltransferase family protein</fullName>
    </submittedName>
</protein>
<keyword evidence="1" id="KW-0808">Transferase</keyword>
<feature type="domain" description="Phospholipid/glycerol acyltransferase" evidence="3">
    <location>
        <begin position="31"/>
        <end position="143"/>
    </location>
</feature>
<keyword evidence="2 4" id="KW-0012">Acyltransferase</keyword>
<dbReference type="SUPFAM" id="SSF69593">
    <property type="entry name" value="Glycerol-3-phosphate (1)-acyltransferase"/>
    <property type="match status" value="1"/>
</dbReference>
<reference evidence="4 5" key="1">
    <citation type="submission" date="2020-08" db="EMBL/GenBank/DDBJ databases">
        <title>Bridging the membrane lipid divide: bacteria of the FCB group superphylum have the potential to synthesize archaeal ether lipids.</title>
        <authorList>
            <person name="Villanueva L."/>
            <person name="Von Meijenfeldt F.A.B."/>
            <person name="Westbye A.B."/>
            <person name="Yadav S."/>
            <person name="Hopmans E.C."/>
            <person name="Dutilh B.E."/>
            <person name="Sinninghe Damste J.S."/>
        </authorList>
    </citation>
    <scope>NUCLEOTIDE SEQUENCE [LARGE SCALE GENOMIC DNA]</scope>
    <source>
        <strain evidence="4">NIOZ-UU36</strain>
    </source>
</reference>
<dbReference type="GO" id="GO:0003841">
    <property type="term" value="F:1-acylglycerol-3-phosphate O-acyltransferase activity"/>
    <property type="evidence" value="ECO:0007669"/>
    <property type="project" value="TreeGrafter"/>
</dbReference>
<comment type="caution">
    <text evidence="4">The sequence shown here is derived from an EMBL/GenBank/DDBJ whole genome shotgun (WGS) entry which is preliminary data.</text>
</comment>
<dbReference type="PANTHER" id="PTHR10434">
    <property type="entry name" value="1-ACYL-SN-GLYCEROL-3-PHOSPHATE ACYLTRANSFERASE"/>
    <property type="match status" value="1"/>
</dbReference>